<feature type="compositionally biased region" description="Basic and acidic residues" evidence="1">
    <location>
        <begin position="203"/>
        <end position="226"/>
    </location>
</feature>
<dbReference type="EMBL" id="BDIP01000426">
    <property type="protein sequence ID" value="GIQ81553.1"/>
    <property type="molecule type" value="Genomic_DNA"/>
</dbReference>
<feature type="compositionally biased region" description="Acidic residues" evidence="1">
    <location>
        <begin position="227"/>
        <end position="238"/>
    </location>
</feature>
<feature type="compositionally biased region" description="Basic and acidic residues" evidence="1">
    <location>
        <begin position="245"/>
        <end position="258"/>
    </location>
</feature>
<evidence type="ECO:0000313" key="2">
    <source>
        <dbReference type="EMBL" id="GIQ81553.1"/>
    </source>
</evidence>
<feature type="region of interest" description="Disordered" evidence="1">
    <location>
        <begin position="199"/>
        <end position="355"/>
    </location>
</feature>
<sequence>MSGDYDRYISGAVIPVVATAAAERLRRRIIDVVGSVIETNSIRMAGNLLHCQLKNLPPELNNPECMAEIAHLLFDFIQGSFPTRKRPIPFILNVLHKPTDSDHTTTVLGYAPIYQLERHIEVDTRDGDRVTETHNQELRLQFGPVFREAAKASDARDSLVNNVLDTSIVQIPLTAFSGFLESVYLKLKSVEDDLITVDEQEEQRERERAEERRRVEEEEERAWRDDLPEDIETSDDEGPLGSPTAKERERARERVERPKVRKRRRLVKRGTKRRPPSEPEAEAEAEAEAEREREGEREEVQVDGAGDTPVEGEGEREREAPPASGPEGDEGEREGERVGERVAESVSDEESRDLI</sequence>
<reference evidence="2 3" key="1">
    <citation type="journal article" date="2018" name="PLoS ONE">
        <title>The draft genome of Kipferlia bialata reveals reductive genome evolution in fornicate parasites.</title>
        <authorList>
            <person name="Tanifuji G."/>
            <person name="Takabayashi S."/>
            <person name="Kume K."/>
            <person name="Takagi M."/>
            <person name="Nakayama T."/>
            <person name="Kamikawa R."/>
            <person name="Inagaki Y."/>
            <person name="Hashimoto T."/>
        </authorList>
    </citation>
    <scope>NUCLEOTIDE SEQUENCE [LARGE SCALE GENOMIC DNA]</scope>
    <source>
        <strain evidence="2">NY0173</strain>
    </source>
</reference>
<comment type="caution">
    <text evidence="2">The sequence shown here is derived from an EMBL/GenBank/DDBJ whole genome shotgun (WGS) entry which is preliminary data.</text>
</comment>
<name>A0A9K3GG26_9EUKA</name>
<feature type="compositionally biased region" description="Basic and acidic residues" evidence="1">
    <location>
        <begin position="334"/>
        <end position="343"/>
    </location>
</feature>
<feature type="compositionally biased region" description="Basic residues" evidence="1">
    <location>
        <begin position="259"/>
        <end position="274"/>
    </location>
</feature>
<evidence type="ECO:0000313" key="3">
    <source>
        <dbReference type="Proteomes" id="UP000265618"/>
    </source>
</evidence>
<dbReference type="Proteomes" id="UP000265618">
    <property type="component" value="Unassembled WGS sequence"/>
</dbReference>
<protein>
    <submittedName>
        <fullName evidence="2">Uncharacterized protein</fullName>
    </submittedName>
</protein>
<accession>A0A9K3GG26</accession>
<evidence type="ECO:0000256" key="1">
    <source>
        <dbReference type="SAM" id="MobiDB-lite"/>
    </source>
</evidence>
<gene>
    <name evidence="2" type="ORF">KIPB_002529</name>
</gene>
<feature type="compositionally biased region" description="Basic and acidic residues" evidence="1">
    <location>
        <begin position="288"/>
        <end position="300"/>
    </location>
</feature>
<dbReference type="AlphaFoldDB" id="A0A9K3GG26"/>
<organism evidence="2 3">
    <name type="scientific">Kipferlia bialata</name>
    <dbReference type="NCBI Taxonomy" id="797122"/>
    <lineage>
        <taxon>Eukaryota</taxon>
        <taxon>Metamonada</taxon>
        <taxon>Carpediemonas-like organisms</taxon>
        <taxon>Kipferlia</taxon>
    </lineage>
</organism>
<keyword evidence="3" id="KW-1185">Reference proteome</keyword>
<proteinExistence type="predicted"/>
<feature type="compositionally biased region" description="Acidic residues" evidence="1">
    <location>
        <begin position="346"/>
        <end position="355"/>
    </location>
</feature>